<feature type="compositionally biased region" description="Low complexity" evidence="1">
    <location>
        <begin position="356"/>
        <end position="366"/>
    </location>
</feature>
<organism evidence="3 4">
    <name type="scientific">Drosophila kikkawai</name>
    <name type="common">Fruit fly</name>
    <dbReference type="NCBI Taxonomy" id="30033"/>
    <lineage>
        <taxon>Eukaryota</taxon>
        <taxon>Metazoa</taxon>
        <taxon>Ecdysozoa</taxon>
        <taxon>Arthropoda</taxon>
        <taxon>Hexapoda</taxon>
        <taxon>Insecta</taxon>
        <taxon>Pterygota</taxon>
        <taxon>Neoptera</taxon>
        <taxon>Endopterygota</taxon>
        <taxon>Diptera</taxon>
        <taxon>Brachycera</taxon>
        <taxon>Muscomorpha</taxon>
        <taxon>Ephydroidea</taxon>
        <taxon>Drosophilidae</taxon>
        <taxon>Drosophila</taxon>
        <taxon>Sophophora</taxon>
    </lineage>
</organism>
<feature type="compositionally biased region" description="Pro residues" evidence="1">
    <location>
        <begin position="221"/>
        <end position="231"/>
    </location>
</feature>
<feature type="compositionally biased region" description="Acidic residues" evidence="1">
    <location>
        <begin position="612"/>
        <end position="622"/>
    </location>
</feature>
<evidence type="ECO:0000313" key="3">
    <source>
        <dbReference type="Proteomes" id="UP001652661"/>
    </source>
</evidence>
<feature type="compositionally biased region" description="Basic residues" evidence="1">
    <location>
        <begin position="657"/>
        <end position="680"/>
    </location>
</feature>
<keyword evidence="3" id="KW-1185">Reference proteome</keyword>
<name>A0A6P4IJY3_DROKI</name>
<dbReference type="AlphaFoldDB" id="A0A6P4IJY3"/>
<feature type="region of interest" description="Disordered" evidence="1">
    <location>
        <begin position="211"/>
        <end position="268"/>
    </location>
</feature>
<gene>
    <name evidence="4" type="primary">LOC108075804</name>
</gene>
<reference evidence="4" key="2">
    <citation type="submission" date="2025-08" db="UniProtKB">
        <authorList>
            <consortium name="RefSeq"/>
        </authorList>
    </citation>
    <scope>IDENTIFICATION</scope>
    <source>
        <strain evidence="4">14028-0561.14</strain>
        <tissue evidence="4">Whole fly</tissue>
    </source>
</reference>
<evidence type="ECO:0000256" key="2">
    <source>
        <dbReference type="SAM" id="SignalP"/>
    </source>
</evidence>
<dbReference type="OrthoDB" id="8070518at2759"/>
<proteinExistence type="predicted"/>
<feature type="region of interest" description="Disordered" evidence="1">
    <location>
        <begin position="103"/>
        <end position="193"/>
    </location>
</feature>
<feature type="compositionally biased region" description="Low complexity" evidence="1">
    <location>
        <begin position="590"/>
        <end position="603"/>
    </location>
</feature>
<sequence>METHPQARKMQLIWIFLFIWLAAGATVSGKVENPASEEPRHRSKRTMTTICVEIRPSGPQEEPYYMCRGANFGAENGQQGCVEVKNQGGGQEPVYMCQGMEPPKSVPGVEHLPAPENQQPVPQPGSVHTFPSFPAFGGGSFQPHPQFAENPIYQFPPPSPSPPTSYQEQSPYPQPLPQQPQSPALGQGGFYGPPVAAHSFAPAAHSHSLPSVPYPTVGSPPATPPGTPNGPGPAATTPSYDPTADQGSSNRPSKEYGIVGSSRHRSGFEGDVFAVPDVRFRPEELNQQYRTPVSHPQDQMMWVPVTHSSDPENDPVMRAFYSSLAGAGSQSQEAAVPAGSQREPAPMHPLVGQGAPSYNPYNSQSSPTPPAYSQGGVPPSPTPSTVNCNGCTAPSAPLQCQPPADNGMSYSTSCPSYQPLIITMPCYGQQQPTPYYSMPRIAPGVLQRTPPTLGSPFGLAPAPVTGPLGGAYGSGGNTFGMSQGFGMDQQVGGPFGMGMQLGMGLNPFGPFGTLNPFNPFNRILGAAPPMPPTPNGNFFQRVFNFNPNELAFSTTEAAPVAETSTTERSGMLNFDSSTTPSNTPSPPSTPTSSSTPTPSSTETSESDILGSENDDSLEDEPYDRELMTGSSLDKKQQQEEITASQIVSKATDLLKPEKRKRQHSRTSRRVSQKHRYLQQL</sequence>
<evidence type="ECO:0000256" key="1">
    <source>
        <dbReference type="SAM" id="MobiDB-lite"/>
    </source>
</evidence>
<dbReference type="GeneID" id="108075804"/>
<feature type="compositionally biased region" description="Pro residues" evidence="1">
    <location>
        <begin position="154"/>
        <end position="163"/>
    </location>
</feature>
<feature type="compositionally biased region" description="Polar residues" evidence="1">
    <location>
        <begin position="555"/>
        <end position="568"/>
    </location>
</feature>
<dbReference type="Proteomes" id="UP001652661">
    <property type="component" value="Chromosome 2L"/>
</dbReference>
<feature type="region of interest" description="Disordered" evidence="1">
    <location>
        <begin position="555"/>
        <end position="680"/>
    </location>
</feature>
<accession>A0A6P4IJY3</accession>
<feature type="signal peptide" evidence="2">
    <location>
        <begin position="1"/>
        <end position="24"/>
    </location>
</feature>
<dbReference type="RefSeq" id="XP_017023864.1">
    <property type="nucleotide sequence ID" value="XM_017168375.2"/>
</dbReference>
<keyword evidence="2" id="KW-0732">Signal</keyword>
<feature type="chain" id="PRO_5028144578" evidence="2">
    <location>
        <begin position="25"/>
        <end position="680"/>
    </location>
</feature>
<feature type="region of interest" description="Disordered" evidence="1">
    <location>
        <begin position="331"/>
        <end position="385"/>
    </location>
</feature>
<evidence type="ECO:0000313" key="4">
    <source>
        <dbReference type="RefSeq" id="XP_017023864.1"/>
    </source>
</evidence>
<protein>
    <submittedName>
        <fullName evidence="4">Uncharacterized protein</fullName>
    </submittedName>
</protein>
<dbReference type="GO" id="GO:0000428">
    <property type="term" value="C:DNA-directed RNA polymerase complex"/>
    <property type="evidence" value="ECO:0007669"/>
    <property type="project" value="UniProtKB-KW"/>
</dbReference>
<feature type="compositionally biased region" description="Low complexity" evidence="1">
    <location>
        <begin position="211"/>
        <end position="220"/>
    </location>
</feature>
<feature type="compositionally biased region" description="Polar residues" evidence="1">
    <location>
        <begin position="639"/>
        <end position="648"/>
    </location>
</feature>
<reference evidence="3" key="1">
    <citation type="submission" date="2025-05" db="UniProtKB">
        <authorList>
            <consortium name="RefSeq"/>
        </authorList>
    </citation>
    <scope>NUCLEOTIDE SEQUENCE [LARGE SCALE GENOMIC DNA]</scope>
    <source>
        <strain evidence="3">14028-0561.14</strain>
    </source>
</reference>